<proteinExistence type="predicted"/>
<gene>
    <name evidence="1" type="ORF">F511_43609</name>
</gene>
<organism evidence="1 2">
    <name type="scientific">Dorcoceras hygrometricum</name>
    <dbReference type="NCBI Taxonomy" id="472368"/>
    <lineage>
        <taxon>Eukaryota</taxon>
        <taxon>Viridiplantae</taxon>
        <taxon>Streptophyta</taxon>
        <taxon>Embryophyta</taxon>
        <taxon>Tracheophyta</taxon>
        <taxon>Spermatophyta</taxon>
        <taxon>Magnoliopsida</taxon>
        <taxon>eudicotyledons</taxon>
        <taxon>Gunneridae</taxon>
        <taxon>Pentapetalae</taxon>
        <taxon>asterids</taxon>
        <taxon>lamiids</taxon>
        <taxon>Lamiales</taxon>
        <taxon>Gesneriaceae</taxon>
        <taxon>Didymocarpoideae</taxon>
        <taxon>Trichosporeae</taxon>
        <taxon>Loxocarpinae</taxon>
        <taxon>Dorcoceras</taxon>
    </lineage>
</organism>
<keyword evidence="1" id="KW-0378">Hydrolase</keyword>
<keyword evidence="1" id="KW-0067">ATP-binding</keyword>
<protein>
    <submittedName>
        <fullName evidence="1">Helicase</fullName>
    </submittedName>
</protein>
<dbReference type="GO" id="GO:0004386">
    <property type="term" value="F:helicase activity"/>
    <property type="evidence" value="ECO:0007669"/>
    <property type="project" value="UniProtKB-KW"/>
</dbReference>
<keyword evidence="1" id="KW-0547">Nucleotide-binding</keyword>
<keyword evidence="1" id="KW-0347">Helicase</keyword>
<reference evidence="1 2" key="1">
    <citation type="journal article" date="2015" name="Proc. Natl. Acad. Sci. U.S.A.">
        <title>The resurrection genome of Boea hygrometrica: A blueprint for survival of dehydration.</title>
        <authorList>
            <person name="Xiao L."/>
            <person name="Yang G."/>
            <person name="Zhang L."/>
            <person name="Yang X."/>
            <person name="Zhao S."/>
            <person name="Ji Z."/>
            <person name="Zhou Q."/>
            <person name="Hu M."/>
            <person name="Wang Y."/>
            <person name="Chen M."/>
            <person name="Xu Y."/>
            <person name="Jin H."/>
            <person name="Xiao X."/>
            <person name="Hu G."/>
            <person name="Bao F."/>
            <person name="Hu Y."/>
            <person name="Wan P."/>
            <person name="Li L."/>
            <person name="Deng X."/>
            <person name="Kuang T."/>
            <person name="Xiang C."/>
            <person name="Zhu J.K."/>
            <person name="Oliver M.J."/>
            <person name="He Y."/>
        </authorList>
    </citation>
    <scope>NUCLEOTIDE SEQUENCE [LARGE SCALE GENOMIC DNA]</scope>
    <source>
        <strain evidence="2">cv. XS01</strain>
    </source>
</reference>
<sequence>MRRRFIEAIVNAMQRRLAISALMLLLAIVDKISLEQVQSRFHVDELKAALSQRISNLDTAFLTASDNQDRVTLVQIDILRKEKNDQKAARSKELDGIHKEVQDQKLDLIDFRQETQTGIAHLSSELSEIIAYINRGRDAKNGEMESSSQGP</sequence>
<name>A0A2Z6ZYP0_9LAMI</name>
<keyword evidence="2" id="KW-1185">Reference proteome</keyword>
<evidence type="ECO:0000313" key="2">
    <source>
        <dbReference type="Proteomes" id="UP000250235"/>
    </source>
</evidence>
<evidence type="ECO:0000313" key="1">
    <source>
        <dbReference type="EMBL" id="KZV14326.1"/>
    </source>
</evidence>
<dbReference type="EMBL" id="KV020921">
    <property type="protein sequence ID" value="KZV14326.1"/>
    <property type="molecule type" value="Genomic_DNA"/>
</dbReference>
<dbReference type="Proteomes" id="UP000250235">
    <property type="component" value="Unassembled WGS sequence"/>
</dbReference>
<accession>A0A2Z6ZYP0</accession>
<dbReference type="AlphaFoldDB" id="A0A2Z6ZYP0"/>